<dbReference type="SUPFAM" id="SSF55257">
    <property type="entry name" value="RBP11-like subunits of RNA polymerase"/>
    <property type="match status" value="1"/>
</dbReference>
<dbReference type="InterPro" id="IPR011263">
    <property type="entry name" value="DNA-dir_RNA_pol_RpoA/D/Rpb3"/>
</dbReference>
<dbReference type="FunFam" id="1.10.150.20:FF:000001">
    <property type="entry name" value="DNA-directed RNA polymerase subunit alpha"/>
    <property type="match status" value="1"/>
</dbReference>
<dbReference type="InterPro" id="IPR011773">
    <property type="entry name" value="DNA-dir_RpoA"/>
</dbReference>
<dbReference type="AlphaFoldDB" id="A0A0M4NHF1"/>
<keyword evidence="4 11" id="KW-0240">DNA-directed RNA polymerase</keyword>
<evidence type="ECO:0000256" key="1">
    <source>
        <dbReference type="ARBA" id="ARBA00007123"/>
    </source>
</evidence>
<reference evidence="13 14" key="1">
    <citation type="journal article" date="2015" name="Genome Announc.">
        <title>Genome Sequence of 'Candidatus Thioglobus autotrophica' Strain EF1, a Chemoautotroph from the SUP05 Clade of Marine Gammaproteobacteria.</title>
        <authorList>
            <person name="Shah V."/>
            <person name="Morris R.M."/>
        </authorList>
    </citation>
    <scope>NUCLEOTIDE SEQUENCE [LARGE SCALE GENOMIC DNA]</scope>
    <source>
        <strain evidence="13 14">EF1</strain>
    </source>
</reference>
<evidence type="ECO:0000313" key="14">
    <source>
        <dbReference type="Proteomes" id="UP000058020"/>
    </source>
</evidence>
<dbReference type="KEGG" id="tho:SP60_05365"/>
<evidence type="ECO:0000256" key="7">
    <source>
        <dbReference type="ARBA" id="ARBA00023163"/>
    </source>
</evidence>
<dbReference type="GO" id="GO:0046983">
    <property type="term" value="F:protein dimerization activity"/>
    <property type="evidence" value="ECO:0007669"/>
    <property type="project" value="InterPro"/>
</dbReference>
<dbReference type="GO" id="GO:0005737">
    <property type="term" value="C:cytoplasm"/>
    <property type="evidence" value="ECO:0007669"/>
    <property type="project" value="UniProtKB-ARBA"/>
</dbReference>
<dbReference type="PATRIC" id="fig|1705394.5.peg.1072"/>
<gene>
    <name evidence="11" type="primary">rpoA</name>
    <name evidence="13" type="ORF">SP60_05365</name>
</gene>
<evidence type="ECO:0000256" key="4">
    <source>
        <dbReference type="ARBA" id="ARBA00022478"/>
    </source>
</evidence>
<dbReference type="NCBIfam" id="TIGR02027">
    <property type="entry name" value="rpoA"/>
    <property type="match status" value="1"/>
</dbReference>
<dbReference type="CDD" id="cd06928">
    <property type="entry name" value="RNAP_alpha_NTD"/>
    <property type="match status" value="1"/>
</dbReference>
<keyword evidence="5 11" id="KW-0808">Transferase</keyword>
<dbReference type="Pfam" id="PF03118">
    <property type="entry name" value="RNA_pol_A_CTD"/>
    <property type="match status" value="1"/>
</dbReference>
<dbReference type="Gene3D" id="2.170.120.12">
    <property type="entry name" value="DNA-directed RNA polymerase, insert domain"/>
    <property type="match status" value="1"/>
</dbReference>
<proteinExistence type="inferred from homology"/>
<dbReference type="NCBIfam" id="NF003519">
    <property type="entry name" value="PRK05182.2-5"/>
    <property type="match status" value="1"/>
</dbReference>
<dbReference type="FunFam" id="2.170.120.12:FF:000001">
    <property type="entry name" value="DNA-directed RNA polymerase subunit alpha"/>
    <property type="match status" value="1"/>
</dbReference>
<dbReference type="GO" id="GO:0006351">
    <property type="term" value="P:DNA-templated transcription"/>
    <property type="evidence" value="ECO:0007669"/>
    <property type="project" value="UniProtKB-UniRule"/>
</dbReference>
<evidence type="ECO:0000256" key="3">
    <source>
        <dbReference type="ARBA" id="ARBA00015972"/>
    </source>
</evidence>
<comment type="subunit">
    <text evidence="11">Homodimer. The RNAP catalytic core consists of 2 alpha, 1 beta, 1 beta' and 1 omega subunit. When a sigma factor is associated with the core the holoenzyme is formed, which can initiate transcription.</text>
</comment>
<evidence type="ECO:0000256" key="10">
    <source>
        <dbReference type="ARBA" id="ARBA00048552"/>
    </source>
</evidence>
<dbReference type="EC" id="2.7.7.6" evidence="2 11"/>
<keyword evidence="14" id="KW-1185">Reference proteome</keyword>
<dbReference type="InterPro" id="IPR036643">
    <property type="entry name" value="RNApol_insert_sf"/>
</dbReference>
<dbReference type="Pfam" id="PF01193">
    <property type="entry name" value="RNA_pol_L"/>
    <property type="match status" value="1"/>
</dbReference>
<evidence type="ECO:0000256" key="8">
    <source>
        <dbReference type="ARBA" id="ARBA00032524"/>
    </source>
</evidence>
<dbReference type="OrthoDB" id="9805706at2"/>
<name>A0A0M4NHF1_9GAMM</name>
<feature type="region of interest" description="Alpha C-terminal domain (alpha-CTD)" evidence="11">
    <location>
        <begin position="246"/>
        <end position="326"/>
    </location>
</feature>
<dbReference type="Gene3D" id="1.10.150.20">
    <property type="entry name" value="5' to 3' exonuclease, C-terminal subdomain"/>
    <property type="match status" value="1"/>
</dbReference>
<accession>A0A0M4NHF1</accession>
<feature type="domain" description="DNA-directed RNA polymerase RpoA/D/Rpb3-type" evidence="12">
    <location>
        <begin position="23"/>
        <end position="231"/>
    </location>
</feature>
<comment type="domain">
    <text evidence="11">The N-terminal domain is essential for RNAP assembly and basal transcription, whereas the C-terminal domain is involved in interaction with transcriptional regulators and with upstream promoter elements.</text>
</comment>
<protein>
    <recommendedName>
        <fullName evidence="3 11">DNA-directed RNA polymerase subunit alpha</fullName>
        <shortName evidence="11">RNAP subunit alpha</shortName>
        <ecNumber evidence="2 11">2.7.7.6</ecNumber>
    </recommendedName>
    <alternativeName>
        <fullName evidence="9 11">RNA polymerase subunit alpha</fullName>
    </alternativeName>
    <alternativeName>
        <fullName evidence="8 11">Transcriptase subunit alpha</fullName>
    </alternativeName>
</protein>
<dbReference type="InterPro" id="IPR011262">
    <property type="entry name" value="DNA-dir_RNA_pol_insert"/>
</dbReference>
<evidence type="ECO:0000313" key="13">
    <source>
        <dbReference type="EMBL" id="ALE52683.1"/>
    </source>
</evidence>
<dbReference type="InterPro" id="IPR011260">
    <property type="entry name" value="RNAP_asu_C"/>
</dbReference>
<keyword evidence="7 11" id="KW-0804">Transcription</keyword>
<evidence type="ECO:0000256" key="2">
    <source>
        <dbReference type="ARBA" id="ARBA00012418"/>
    </source>
</evidence>
<dbReference type="Proteomes" id="UP000058020">
    <property type="component" value="Chromosome"/>
</dbReference>
<evidence type="ECO:0000256" key="6">
    <source>
        <dbReference type="ARBA" id="ARBA00022695"/>
    </source>
</evidence>
<dbReference type="SUPFAM" id="SSF47789">
    <property type="entry name" value="C-terminal domain of RNA polymerase alpha subunit"/>
    <property type="match status" value="1"/>
</dbReference>
<dbReference type="GO" id="GO:0003899">
    <property type="term" value="F:DNA-directed RNA polymerase activity"/>
    <property type="evidence" value="ECO:0007669"/>
    <property type="project" value="UniProtKB-UniRule"/>
</dbReference>
<keyword evidence="6 11" id="KW-0548">Nucleotidyltransferase</keyword>
<dbReference type="Pfam" id="PF01000">
    <property type="entry name" value="RNA_pol_A_bac"/>
    <property type="match status" value="1"/>
</dbReference>
<dbReference type="HAMAP" id="MF_00059">
    <property type="entry name" value="RNApol_bact_RpoA"/>
    <property type="match status" value="1"/>
</dbReference>
<dbReference type="GO" id="GO:0003677">
    <property type="term" value="F:DNA binding"/>
    <property type="evidence" value="ECO:0007669"/>
    <property type="project" value="UniProtKB-UniRule"/>
</dbReference>
<dbReference type="NCBIfam" id="NF003513">
    <property type="entry name" value="PRK05182.1-2"/>
    <property type="match status" value="1"/>
</dbReference>
<dbReference type="Gene3D" id="3.30.1360.10">
    <property type="entry name" value="RNA polymerase, RBP11-like subunit"/>
    <property type="match status" value="1"/>
</dbReference>
<feature type="region of interest" description="Alpha N-terminal domain (alpha-NTD)" evidence="11">
    <location>
        <begin position="1"/>
        <end position="232"/>
    </location>
</feature>
<comment type="function">
    <text evidence="11">DNA-dependent RNA polymerase catalyzes the transcription of DNA into RNA using the four ribonucleoside triphosphates as substrates.</text>
</comment>
<evidence type="ECO:0000256" key="5">
    <source>
        <dbReference type="ARBA" id="ARBA00022679"/>
    </source>
</evidence>
<dbReference type="STRING" id="1705394.SP60_05365"/>
<dbReference type="GO" id="GO:0000428">
    <property type="term" value="C:DNA-directed RNA polymerase complex"/>
    <property type="evidence" value="ECO:0007669"/>
    <property type="project" value="UniProtKB-KW"/>
</dbReference>
<sequence length="326" mass="35295">MQGNAKDFLKPKLVESTQTATNEFKVILEPLERGFGHTLGNALRRTLLSSMTGSAVTEVAIDGVMHEFSTIEGVQEDVLDILLNLKEVSVALNTAESAEVVIDKKGPCEVTVADIEANGSDISAHNPEFVIATVNEGGHIRMTLKIGTGIGYDTAASRSDEATSIGGIQLDASFSPIKRVSFTVDAARVEQKVNLDKLNMVIETNGSVNAEAAIKRAASILQDQLSSFVELELVEEEEALPTSQDFDPQLLAAVDELELTVRSANCLKAEQIYYIGDLIQKSEQDLLRTPNLGRKSLNEIKEVLTDKGLDLGTDIPNWPPVDLMSE</sequence>
<dbReference type="EMBL" id="CP010552">
    <property type="protein sequence ID" value="ALE52683.1"/>
    <property type="molecule type" value="Genomic_DNA"/>
</dbReference>
<evidence type="ECO:0000256" key="11">
    <source>
        <dbReference type="HAMAP-Rule" id="MF_00059"/>
    </source>
</evidence>
<evidence type="ECO:0000259" key="12">
    <source>
        <dbReference type="SMART" id="SM00662"/>
    </source>
</evidence>
<dbReference type="RefSeq" id="WP_053951647.1">
    <property type="nucleotide sequence ID" value="NZ_CP010552.1"/>
</dbReference>
<comment type="similarity">
    <text evidence="1 11">Belongs to the RNA polymerase alpha chain family.</text>
</comment>
<dbReference type="SMART" id="SM00662">
    <property type="entry name" value="RPOLD"/>
    <property type="match status" value="1"/>
</dbReference>
<dbReference type="InterPro" id="IPR036603">
    <property type="entry name" value="RBP11-like"/>
</dbReference>
<organism evidence="13 14">
    <name type="scientific">Candidatus Thioglobus autotrophicus</name>
    <dbReference type="NCBI Taxonomy" id="1705394"/>
    <lineage>
        <taxon>Bacteria</taxon>
        <taxon>Pseudomonadati</taxon>
        <taxon>Pseudomonadota</taxon>
        <taxon>Gammaproteobacteria</taxon>
        <taxon>Candidatus Pseudothioglobaceae</taxon>
        <taxon>Candidatus Thioglobus</taxon>
    </lineage>
</organism>
<comment type="catalytic activity">
    <reaction evidence="10 11">
        <text>RNA(n) + a ribonucleoside 5'-triphosphate = RNA(n+1) + diphosphate</text>
        <dbReference type="Rhea" id="RHEA:21248"/>
        <dbReference type="Rhea" id="RHEA-COMP:14527"/>
        <dbReference type="Rhea" id="RHEA-COMP:17342"/>
        <dbReference type="ChEBI" id="CHEBI:33019"/>
        <dbReference type="ChEBI" id="CHEBI:61557"/>
        <dbReference type="ChEBI" id="CHEBI:140395"/>
        <dbReference type="EC" id="2.7.7.6"/>
    </reaction>
</comment>
<evidence type="ECO:0000256" key="9">
    <source>
        <dbReference type="ARBA" id="ARBA00033070"/>
    </source>
</evidence>
<dbReference type="SUPFAM" id="SSF56553">
    <property type="entry name" value="Insert subdomain of RNA polymerase alpha subunit"/>
    <property type="match status" value="1"/>
</dbReference>